<name>A0A8I6X1Z3_HORVV</name>
<proteinExistence type="predicted"/>
<feature type="region of interest" description="Disordered" evidence="1">
    <location>
        <begin position="37"/>
        <end position="201"/>
    </location>
</feature>
<dbReference type="EnsemblPlants" id="HORVU.MOREX.r3.3HG0274930.1">
    <property type="protein sequence ID" value="HORVU.MOREX.r3.3HG0274930.1"/>
    <property type="gene ID" value="HORVU.MOREX.r3.3HG0274930"/>
</dbReference>
<feature type="compositionally biased region" description="Basic and acidic residues" evidence="1">
    <location>
        <begin position="1"/>
        <end position="15"/>
    </location>
</feature>
<feature type="compositionally biased region" description="Low complexity" evidence="1">
    <location>
        <begin position="169"/>
        <end position="182"/>
    </location>
</feature>
<feature type="region of interest" description="Disordered" evidence="1">
    <location>
        <begin position="1"/>
        <end position="22"/>
    </location>
</feature>
<accession>A0A8I6X1Z3</accession>
<keyword evidence="3" id="KW-1185">Reference proteome</keyword>
<feature type="compositionally biased region" description="Acidic residues" evidence="1">
    <location>
        <begin position="185"/>
        <end position="194"/>
    </location>
</feature>
<evidence type="ECO:0000313" key="2">
    <source>
        <dbReference type="EnsemblPlants" id="HORVU.MOREX.r3.3HG0274930.1"/>
    </source>
</evidence>
<feature type="compositionally biased region" description="Polar residues" evidence="1">
    <location>
        <begin position="123"/>
        <end position="132"/>
    </location>
</feature>
<reference evidence="2" key="3">
    <citation type="submission" date="2022-01" db="UniProtKB">
        <authorList>
            <consortium name="EnsemblPlants"/>
        </authorList>
    </citation>
    <scope>IDENTIFICATION</scope>
    <source>
        <strain evidence="2">subsp. vulgare</strain>
    </source>
</reference>
<feature type="compositionally biased region" description="Acidic residues" evidence="1">
    <location>
        <begin position="85"/>
        <end position="103"/>
    </location>
</feature>
<dbReference type="Gramene" id="HORVU.MOREX.r3.3HG0274930.1">
    <property type="protein sequence ID" value="HORVU.MOREX.r3.3HG0274930.1"/>
    <property type="gene ID" value="HORVU.MOREX.r3.3HG0274930"/>
</dbReference>
<organism evidence="2 3">
    <name type="scientific">Hordeum vulgare subsp. vulgare</name>
    <name type="common">Domesticated barley</name>
    <dbReference type="NCBI Taxonomy" id="112509"/>
    <lineage>
        <taxon>Eukaryota</taxon>
        <taxon>Viridiplantae</taxon>
        <taxon>Streptophyta</taxon>
        <taxon>Embryophyta</taxon>
        <taxon>Tracheophyta</taxon>
        <taxon>Spermatophyta</taxon>
        <taxon>Magnoliopsida</taxon>
        <taxon>Liliopsida</taxon>
        <taxon>Poales</taxon>
        <taxon>Poaceae</taxon>
        <taxon>BOP clade</taxon>
        <taxon>Pooideae</taxon>
        <taxon>Triticodae</taxon>
        <taxon>Triticeae</taxon>
        <taxon>Hordeinae</taxon>
        <taxon>Hordeum</taxon>
    </lineage>
</organism>
<reference evidence="3" key="1">
    <citation type="journal article" date="2012" name="Nature">
        <title>A physical, genetic and functional sequence assembly of the barley genome.</title>
        <authorList>
            <consortium name="The International Barley Genome Sequencing Consortium"/>
            <person name="Mayer K.F."/>
            <person name="Waugh R."/>
            <person name="Brown J.W."/>
            <person name="Schulman A."/>
            <person name="Langridge P."/>
            <person name="Platzer M."/>
            <person name="Fincher G.B."/>
            <person name="Muehlbauer G.J."/>
            <person name="Sato K."/>
            <person name="Close T.J."/>
            <person name="Wise R.P."/>
            <person name="Stein N."/>
        </authorList>
    </citation>
    <scope>NUCLEOTIDE SEQUENCE [LARGE SCALE GENOMIC DNA]</scope>
    <source>
        <strain evidence="3">cv. Morex</strain>
    </source>
</reference>
<dbReference type="AlphaFoldDB" id="A0A8I6X1Z3"/>
<feature type="compositionally biased region" description="Basic and acidic residues" evidence="1">
    <location>
        <begin position="134"/>
        <end position="158"/>
    </location>
</feature>
<evidence type="ECO:0000313" key="3">
    <source>
        <dbReference type="Proteomes" id="UP000011116"/>
    </source>
</evidence>
<protein>
    <submittedName>
        <fullName evidence="2">Uncharacterized protein</fullName>
    </submittedName>
</protein>
<reference evidence="2" key="2">
    <citation type="submission" date="2020-10" db="EMBL/GenBank/DDBJ databases">
        <authorList>
            <person name="Scholz U."/>
            <person name="Mascher M."/>
            <person name="Fiebig A."/>
        </authorList>
    </citation>
    <scope>NUCLEOTIDE SEQUENCE [LARGE SCALE GENOMIC DNA]</scope>
    <source>
        <strain evidence="2">cv. Morex</strain>
    </source>
</reference>
<dbReference type="Proteomes" id="UP000011116">
    <property type="component" value="Chromosome 3H"/>
</dbReference>
<evidence type="ECO:0000256" key="1">
    <source>
        <dbReference type="SAM" id="MobiDB-lite"/>
    </source>
</evidence>
<sequence>MWHYSDPEDSTRPDPEEVSEETVAQWLKGITGACNNPLGAKRVLPFFAKNKPRNTEWTNMHSPMPNGDQLDVGGESEGGSINIDYAEDSEGSEDDSEESEEEIQPPPRTESRSKHHHDLVATPSKTLVSSTRNVKRDRAAATESAEKAAKQPKSDAPKPRKALSQMRIVVRVASTAATSVTSPPGDEDPMDLETADMATSQ</sequence>